<accession>A0ABQ5DG15</accession>
<organism evidence="2 3">
    <name type="scientific">Tanacetum coccineum</name>
    <dbReference type="NCBI Taxonomy" id="301880"/>
    <lineage>
        <taxon>Eukaryota</taxon>
        <taxon>Viridiplantae</taxon>
        <taxon>Streptophyta</taxon>
        <taxon>Embryophyta</taxon>
        <taxon>Tracheophyta</taxon>
        <taxon>Spermatophyta</taxon>
        <taxon>Magnoliopsida</taxon>
        <taxon>eudicotyledons</taxon>
        <taxon>Gunneridae</taxon>
        <taxon>Pentapetalae</taxon>
        <taxon>asterids</taxon>
        <taxon>campanulids</taxon>
        <taxon>Asterales</taxon>
        <taxon>Asteraceae</taxon>
        <taxon>Asteroideae</taxon>
        <taxon>Anthemideae</taxon>
        <taxon>Anthemidinae</taxon>
        <taxon>Tanacetum</taxon>
    </lineage>
</organism>
<proteinExistence type="predicted"/>
<evidence type="ECO:0000313" key="3">
    <source>
        <dbReference type="Proteomes" id="UP001151760"/>
    </source>
</evidence>
<reference evidence="2" key="1">
    <citation type="journal article" date="2022" name="Int. J. Mol. Sci.">
        <title>Draft Genome of Tanacetum Coccineum: Genomic Comparison of Closely Related Tanacetum-Family Plants.</title>
        <authorList>
            <person name="Yamashiro T."/>
            <person name="Shiraishi A."/>
            <person name="Nakayama K."/>
            <person name="Satake H."/>
        </authorList>
    </citation>
    <scope>NUCLEOTIDE SEQUENCE</scope>
</reference>
<feature type="compositionally biased region" description="Polar residues" evidence="1">
    <location>
        <begin position="240"/>
        <end position="251"/>
    </location>
</feature>
<keyword evidence="3" id="KW-1185">Reference proteome</keyword>
<protein>
    <submittedName>
        <fullName evidence="2">Uncharacterized protein</fullName>
    </submittedName>
</protein>
<feature type="region of interest" description="Disordered" evidence="1">
    <location>
        <begin position="74"/>
        <end position="93"/>
    </location>
</feature>
<reference evidence="2" key="2">
    <citation type="submission" date="2022-01" db="EMBL/GenBank/DDBJ databases">
        <authorList>
            <person name="Yamashiro T."/>
            <person name="Shiraishi A."/>
            <person name="Satake H."/>
            <person name="Nakayama K."/>
        </authorList>
    </citation>
    <scope>NUCLEOTIDE SEQUENCE</scope>
</reference>
<feature type="region of interest" description="Disordered" evidence="1">
    <location>
        <begin position="214"/>
        <end position="276"/>
    </location>
</feature>
<name>A0ABQ5DG15_9ASTR</name>
<comment type="caution">
    <text evidence="2">The sequence shown here is derived from an EMBL/GenBank/DDBJ whole genome shotgun (WGS) entry which is preliminary data.</text>
</comment>
<evidence type="ECO:0000313" key="2">
    <source>
        <dbReference type="EMBL" id="GJT36014.1"/>
    </source>
</evidence>
<gene>
    <name evidence="2" type="ORF">Tco_0926433</name>
</gene>
<dbReference type="Proteomes" id="UP001151760">
    <property type="component" value="Unassembled WGS sequence"/>
</dbReference>
<evidence type="ECO:0000256" key="1">
    <source>
        <dbReference type="SAM" id="MobiDB-lite"/>
    </source>
</evidence>
<dbReference type="EMBL" id="BQNB010015100">
    <property type="protein sequence ID" value="GJT36014.1"/>
    <property type="molecule type" value="Genomic_DNA"/>
</dbReference>
<sequence>MNNLDNFNFSDKFIADKSPEDVSSNGNVDTEVKSMVTVPIHQASSSAPLLSTPVIDLSPPKLVSTLTVFTATTTTTTTTLPLPPPPQQQSTTDSELAARVTTLEKKFFDFEQKSKTLDNTTQNLRSRVFTLELRDVPHKINQTVNDVLKEAVHVAFQASLQDRFRELPEADIKEILHQQMFESGSYRTHPEHVALYEALEASMEWANRDEFLAEKDKSHKRRRNDQDPHPLPPDSDPKAPSNSSRQKSSPHYEQPIEYVPIPDDVNVSDSKDTDTTHLSKIKTRLDWLKHVLEEDRPSTLKADWVIPPNELPENENNWANALANSYQDSDEYKLLRQTGDMSSFINWFYKQIRKKKLSKADLECPTFKVV</sequence>